<dbReference type="Gene3D" id="1.10.3720.10">
    <property type="entry name" value="MetI-like"/>
    <property type="match status" value="1"/>
</dbReference>
<feature type="non-terminal residue" evidence="8">
    <location>
        <position position="68"/>
    </location>
</feature>
<keyword evidence="3" id="KW-1003">Cell membrane</keyword>
<dbReference type="AlphaFoldDB" id="W1Y201"/>
<gene>
    <name evidence="8" type="ORF">Q604_UNBC09297G0001</name>
</gene>
<dbReference type="SUPFAM" id="SSF161098">
    <property type="entry name" value="MetI-like"/>
    <property type="match status" value="1"/>
</dbReference>
<protein>
    <submittedName>
        <fullName evidence="8">Sugar ABC superfamily ATP binding cassette transporter, membrane protein</fullName>
    </submittedName>
</protein>
<evidence type="ECO:0000256" key="4">
    <source>
        <dbReference type="ARBA" id="ARBA00022692"/>
    </source>
</evidence>
<feature type="non-terminal residue" evidence="8">
    <location>
        <position position="1"/>
    </location>
</feature>
<dbReference type="EMBL" id="AZMM01009297">
    <property type="protein sequence ID" value="ETJ36441.1"/>
    <property type="molecule type" value="Genomic_DNA"/>
</dbReference>
<dbReference type="InterPro" id="IPR035906">
    <property type="entry name" value="MetI-like_sf"/>
</dbReference>
<keyword evidence="5 7" id="KW-1133">Transmembrane helix</keyword>
<feature type="transmembrane region" description="Helical" evidence="7">
    <location>
        <begin position="51"/>
        <end position="67"/>
    </location>
</feature>
<comment type="caution">
    <text evidence="8">The sequence shown here is derived from an EMBL/GenBank/DDBJ whole genome shotgun (WGS) entry which is preliminary data.</text>
</comment>
<dbReference type="PANTHER" id="PTHR30193">
    <property type="entry name" value="ABC TRANSPORTER PERMEASE PROTEIN"/>
    <property type="match status" value="1"/>
</dbReference>
<dbReference type="GO" id="GO:0005886">
    <property type="term" value="C:plasma membrane"/>
    <property type="evidence" value="ECO:0007669"/>
    <property type="project" value="UniProtKB-SubCell"/>
</dbReference>
<evidence type="ECO:0000256" key="3">
    <source>
        <dbReference type="ARBA" id="ARBA00022475"/>
    </source>
</evidence>
<evidence type="ECO:0000313" key="8">
    <source>
        <dbReference type="EMBL" id="ETJ36441.1"/>
    </source>
</evidence>
<comment type="subcellular location">
    <subcellularLocation>
        <location evidence="1">Cell membrane</location>
        <topology evidence="1">Multi-pass membrane protein</topology>
    </subcellularLocation>
</comment>
<evidence type="ECO:0000256" key="5">
    <source>
        <dbReference type="ARBA" id="ARBA00022989"/>
    </source>
</evidence>
<keyword evidence="2" id="KW-0813">Transport</keyword>
<reference evidence="8" key="1">
    <citation type="submission" date="2013-12" db="EMBL/GenBank/DDBJ databases">
        <title>A Varibaculum cambriense genome reconstructed from a premature infant gut community with otherwise low bacterial novelty that shifts toward anaerobic metabolism during the third week of life.</title>
        <authorList>
            <person name="Brown C.T."/>
            <person name="Sharon I."/>
            <person name="Thomas B.C."/>
            <person name="Castelle C.J."/>
            <person name="Morowitz M.J."/>
            <person name="Banfield J.F."/>
        </authorList>
    </citation>
    <scope>NUCLEOTIDE SEQUENCE</scope>
</reference>
<evidence type="ECO:0000256" key="6">
    <source>
        <dbReference type="ARBA" id="ARBA00023136"/>
    </source>
</evidence>
<evidence type="ECO:0000256" key="7">
    <source>
        <dbReference type="SAM" id="Phobius"/>
    </source>
</evidence>
<keyword evidence="4 7" id="KW-0812">Transmembrane</keyword>
<evidence type="ECO:0000256" key="2">
    <source>
        <dbReference type="ARBA" id="ARBA00022448"/>
    </source>
</evidence>
<organism evidence="8">
    <name type="scientific">human gut metagenome</name>
    <dbReference type="NCBI Taxonomy" id="408170"/>
    <lineage>
        <taxon>unclassified sequences</taxon>
        <taxon>metagenomes</taxon>
        <taxon>organismal metagenomes</taxon>
    </lineage>
</organism>
<sequence length="68" mass="7433">RPMIKVDAILIITGSLKYFDLVMAMTKGGPNHASEVMSTYMYTSAFRTLKFGYASAIANILLILCVVA</sequence>
<dbReference type="PANTHER" id="PTHR30193:SF37">
    <property type="entry name" value="INNER MEMBRANE ABC TRANSPORTER PERMEASE PROTEIN YCJO"/>
    <property type="match status" value="1"/>
</dbReference>
<evidence type="ECO:0000256" key="1">
    <source>
        <dbReference type="ARBA" id="ARBA00004651"/>
    </source>
</evidence>
<proteinExistence type="predicted"/>
<dbReference type="InterPro" id="IPR051393">
    <property type="entry name" value="ABC_transporter_permease"/>
</dbReference>
<accession>W1Y201</accession>
<keyword evidence="6 7" id="KW-0472">Membrane</keyword>
<name>W1Y201_9ZZZZ</name>